<keyword evidence="3" id="KW-1185">Reference proteome</keyword>
<dbReference type="AlphaFoldDB" id="A0A9P5WXR0"/>
<organism evidence="2 3">
    <name type="scientific">Macrolepiota fuliginosa MF-IS2</name>
    <dbReference type="NCBI Taxonomy" id="1400762"/>
    <lineage>
        <taxon>Eukaryota</taxon>
        <taxon>Fungi</taxon>
        <taxon>Dikarya</taxon>
        <taxon>Basidiomycota</taxon>
        <taxon>Agaricomycotina</taxon>
        <taxon>Agaricomycetes</taxon>
        <taxon>Agaricomycetidae</taxon>
        <taxon>Agaricales</taxon>
        <taxon>Agaricineae</taxon>
        <taxon>Agaricaceae</taxon>
        <taxon>Macrolepiota</taxon>
    </lineage>
</organism>
<name>A0A9P5WXR0_9AGAR</name>
<gene>
    <name evidence="2" type="ORF">P691DRAFT_767206</name>
</gene>
<keyword evidence="1" id="KW-0812">Transmembrane</keyword>
<evidence type="ECO:0000256" key="1">
    <source>
        <dbReference type="SAM" id="Phobius"/>
    </source>
</evidence>
<dbReference type="EMBL" id="MU152247">
    <property type="protein sequence ID" value="KAF9440818.1"/>
    <property type="molecule type" value="Genomic_DNA"/>
</dbReference>
<reference evidence="2" key="1">
    <citation type="submission" date="2020-11" db="EMBL/GenBank/DDBJ databases">
        <authorList>
            <consortium name="DOE Joint Genome Institute"/>
            <person name="Ahrendt S."/>
            <person name="Riley R."/>
            <person name="Andreopoulos W."/>
            <person name="Labutti K."/>
            <person name="Pangilinan J."/>
            <person name="Ruiz-Duenas F.J."/>
            <person name="Barrasa J.M."/>
            <person name="Sanchez-Garcia M."/>
            <person name="Camarero S."/>
            <person name="Miyauchi S."/>
            <person name="Serrano A."/>
            <person name="Linde D."/>
            <person name="Babiker R."/>
            <person name="Drula E."/>
            <person name="Ayuso-Fernandez I."/>
            <person name="Pacheco R."/>
            <person name="Padilla G."/>
            <person name="Ferreira P."/>
            <person name="Barriuso J."/>
            <person name="Kellner H."/>
            <person name="Castanera R."/>
            <person name="Alfaro M."/>
            <person name="Ramirez L."/>
            <person name="Pisabarro A.G."/>
            <person name="Kuo A."/>
            <person name="Tritt A."/>
            <person name="Lipzen A."/>
            <person name="He G."/>
            <person name="Yan M."/>
            <person name="Ng V."/>
            <person name="Cullen D."/>
            <person name="Martin F."/>
            <person name="Rosso M.-N."/>
            <person name="Henrissat B."/>
            <person name="Hibbett D."/>
            <person name="Martinez A.T."/>
            <person name="Grigoriev I.V."/>
        </authorList>
    </citation>
    <scope>NUCLEOTIDE SEQUENCE</scope>
    <source>
        <strain evidence="2">MF-IS2</strain>
    </source>
</reference>
<sequence>MAIRAIKRKYHVHDELNPLLMKIRRDTITYFYNNCLVAVISAVICAINLGQAAVLLRIGSVLTGTLVSTMILDLKEYGSRTFSFSQDLNAADSMPELSALRFDACKSSQMDK</sequence>
<proteinExistence type="predicted"/>
<accession>A0A9P5WXR0</accession>
<evidence type="ECO:0000313" key="2">
    <source>
        <dbReference type="EMBL" id="KAF9440818.1"/>
    </source>
</evidence>
<comment type="caution">
    <text evidence="2">The sequence shown here is derived from an EMBL/GenBank/DDBJ whole genome shotgun (WGS) entry which is preliminary data.</text>
</comment>
<dbReference type="Proteomes" id="UP000807342">
    <property type="component" value="Unassembled WGS sequence"/>
</dbReference>
<keyword evidence="1" id="KW-1133">Transmembrane helix</keyword>
<evidence type="ECO:0000313" key="3">
    <source>
        <dbReference type="Proteomes" id="UP000807342"/>
    </source>
</evidence>
<protein>
    <submittedName>
        <fullName evidence="2">Uncharacterized protein</fullName>
    </submittedName>
</protein>
<keyword evidence="1" id="KW-0472">Membrane</keyword>
<feature type="transmembrane region" description="Helical" evidence="1">
    <location>
        <begin position="30"/>
        <end position="49"/>
    </location>
</feature>